<dbReference type="GO" id="GO:0016787">
    <property type="term" value="F:hydrolase activity"/>
    <property type="evidence" value="ECO:0007669"/>
    <property type="project" value="InterPro"/>
</dbReference>
<dbReference type="SMART" id="SM00710">
    <property type="entry name" value="PbH1"/>
    <property type="match status" value="6"/>
</dbReference>
<accession>A0A089N2T7</accession>
<dbReference type="InterPro" id="IPR013320">
    <property type="entry name" value="ConA-like_dom_sf"/>
</dbReference>
<feature type="domain" description="3-keto-alpha-glucoside-1,2-lyase/3-keto-2-hydroxy-glucal hydratase" evidence="1">
    <location>
        <begin position="541"/>
        <end position="707"/>
    </location>
</feature>
<dbReference type="STRING" id="169760.PSTEL_07840"/>
<dbReference type="HOGENOM" id="CLU_017311_0_1_9"/>
<dbReference type="EMBL" id="CP009286">
    <property type="protein sequence ID" value="AIQ63024.1"/>
    <property type="molecule type" value="Genomic_DNA"/>
</dbReference>
<dbReference type="Pfam" id="PF06439">
    <property type="entry name" value="3keto-disac_hyd"/>
    <property type="match status" value="1"/>
</dbReference>
<evidence type="ECO:0000313" key="3">
    <source>
        <dbReference type="Proteomes" id="UP000029507"/>
    </source>
</evidence>
<organism evidence="2 3">
    <name type="scientific">Paenibacillus stellifer</name>
    <dbReference type="NCBI Taxonomy" id="169760"/>
    <lineage>
        <taxon>Bacteria</taxon>
        <taxon>Bacillati</taxon>
        <taxon>Bacillota</taxon>
        <taxon>Bacilli</taxon>
        <taxon>Bacillales</taxon>
        <taxon>Paenibacillaceae</taxon>
        <taxon>Paenibacillus</taxon>
    </lineage>
</organism>
<dbReference type="AlphaFoldDB" id="A0A089N2T7"/>
<sequence length="708" mass="75745">MKAFTIEWFMLLHIKKFMLLPLMFALILAPFGLIPAGRAEAAGTTYYVDSTGGSDSNSGTSEASPWNSLSKVNSVEFQPGDRILLKAGGVWNNAYLDLKGSGAEGSPIVVDQYGAGPKPLINFGNTAVGGEGFGVRLKNVSYWEINNLEITSGQFSTDMRRSGILVVGEGTGAGAFKHIYIKGNDIHDVFGTDRRTGGINFHARGANTDPESTWDDVLIENNTVINVADTGIQVMTDAFANSSWAHKFNAFTNLIIRGNYVEKIHRDGILVRASVSPLIEYNTTNEIGVSCDVDTSVVSYLDHIGYVAAQWAYYTSGAVFQHNEAFNTKVLQGDGQAWDFDIRVTDSIYQYNLSHHNEGGALLVMDSTNNNTFRYNISQNDYDAFGAFHLRPGGGSLYIYNNVIYRDSGGTSSLTGTSTSGMTYYSNNIFYNASGGTYANSSFTTYRNNLFYGANSNVPNDPGKVVGDPLFENGGGASGLDTAQAYKVANNSPAINAGAAVEGNGGVDFFGNPLYSGSPDIGVYEAPGGAGSDPNGSALFQDDFEDGNANDWAVTGGTWTVASEDSLVFAQNALYGESIASAGNTTWTDYTLEADVKIKKLGGNGGILFRYQDANNFYMFRLNDTGSTADLYKKTGGQLQLLASTPVTVDPNQVYRLKAKVQGASITGSVNGTEVLSWTGSGTELASGKIGLRVHSGMASFDNVRVTQ</sequence>
<proteinExistence type="predicted"/>
<dbReference type="InterPro" id="IPR006626">
    <property type="entry name" value="PbH1"/>
</dbReference>
<dbReference type="Gene3D" id="2.60.120.560">
    <property type="entry name" value="Exo-inulinase, domain 1"/>
    <property type="match status" value="1"/>
</dbReference>
<dbReference type="InterPro" id="IPR011050">
    <property type="entry name" value="Pectin_lyase_fold/virulence"/>
</dbReference>
<dbReference type="RefSeq" id="WP_038694485.1">
    <property type="nucleotide sequence ID" value="NZ_CP009286.1"/>
</dbReference>
<dbReference type="Proteomes" id="UP000029507">
    <property type="component" value="Chromosome"/>
</dbReference>
<reference evidence="2 3" key="1">
    <citation type="submission" date="2014-08" db="EMBL/GenBank/DDBJ databases">
        <title>Comparative genomics of the Paenibacillus odorifer group.</title>
        <authorList>
            <person name="den Bakker H.C."/>
            <person name="Tsai Y.-C."/>
            <person name="Martin N."/>
            <person name="Korlach J."/>
            <person name="Wiedmann M."/>
        </authorList>
    </citation>
    <scope>NUCLEOTIDE SEQUENCE [LARGE SCALE GENOMIC DNA]</scope>
    <source>
        <strain evidence="2 3">DSM 14472</strain>
    </source>
</reference>
<evidence type="ECO:0000259" key="1">
    <source>
        <dbReference type="Pfam" id="PF06439"/>
    </source>
</evidence>
<dbReference type="Gene3D" id="2.160.20.10">
    <property type="entry name" value="Single-stranded right-handed beta-helix, Pectin lyase-like"/>
    <property type="match status" value="1"/>
</dbReference>
<dbReference type="InterPro" id="IPR010496">
    <property type="entry name" value="AL/BT2_dom"/>
</dbReference>
<dbReference type="KEGG" id="pste:PSTEL_07840"/>
<keyword evidence="3" id="KW-1185">Reference proteome</keyword>
<dbReference type="InterPro" id="IPR012334">
    <property type="entry name" value="Pectin_lyas_fold"/>
</dbReference>
<name>A0A089N2T7_9BACL</name>
<dbReference type="SUPFAM" id="SSF49899">
    <property type="entry name" value="Concanavalin A-like lectins/glucanases"/>
    <property type="match status" value="1"/>
</dbReference>
<gene>
    <name evidence="2" type="ORF">PSTEL_07840</name>
</gene>
<protein>
    <recommendedName>
        <fullName evidence="1">3-keto-alpha-glucoside-1,2-lyase/3-keto-2-hydroxy-glucal hydratase domain-containing protein</fullName>
    </recommendedName>
</protein>
<evidence type="ECO:0000313" key="2">
    <source>
        <dbReference type="EMBL" id="AIQ63024.1"/>
    </source>
</evidence>
<dbReference type="OrthoDB" id="3333873at2"/>
<dbReference type="SUPFAM" id="SSF51126">
    <property type="entry name" value="Pectin lyase-like"/>
    <property type="match status" value="1"/>
</dbReference>